<comment type="caution">
    <text evidence="1">The sequence shown here is derived from an EMBL/GenBank/DDBJ whole genome shotgun (WGS) entry which is preliminary data.</text>
</comment>
<dbReference type="Proteomes" id="UP001165065">
    <property type="component" value="Unassembled WGS sequence"/>
</dbReference>
<dbReference type="EMBL" id="BRYA01001388">
    <property type="protein sequence ID" value="GMI42369.1"/>
    <property type="molecule type" value="Genomic_DNA"/>
</dbReference>
<gene>
    <name evidence="1" type="ORF">TrCOL_g10405</name>
</gene>
<evidence type="ECO:0000313" key="1">
    <source>
        <dbReference type="EMBL" id="GMI42369.1"/>
    </source>
</evidence>
<proteinExistence type="predicted"/>
<evidence type="ECO:0000313" key="2">
    <source>
        <dbReference type="Proteomes" id="UP001165065"/>
    </source>
</evidence>
<keyword evidence="2" id="KW-1185">Reference proteome</keyword>
<sequence length="257" mass="28018">MTISKGVGQGCPLSLTVYNVAIPELEEFVGTDMGDSNTRRRFATFTSEATMSKCTRANAFFISYAHLQQQAAGGLYDINSLPEQTPILGFLSSPIEGLGRDGNDPKAPLTSRLQSKLHAPIIQDFLVALRVFAEELPRTSKVREALKYTDVDPSTKYFLTANPSRTGILSNTDMQTTLNATSEHPSIYALPTSTSAYPPATTSFALTCTHNLTAATRISGPSDKTRHDNIERTIADLCKQANMEFTIEDTTLFAPAR</sequence>
<dbReference type="AlphaFoldDB" id="A0A9W7GDH0"/>
<reference evidence="2" key="1">
    <citation type="journal article" date="2023" name="Commun. Biol.">
        <title>Genome analysis of Parmales, the sister group of diatoms, reveals the evolutionary specialization of diatoms from phago-mixotrophs to photoautotrophs.</title>
        <authorList>
            <person name="Ban H."/>
            <person name="Sato S."/>
            <person name="Yoshikawa S."/>
            <person name="Yamada K."/>
            <person name="Nakamura Y."/>
            <person name="Ichinomiya M."/>
            <person name="Sato N."/>
            <person name="Blanc-Mathieu R."/>
            <person name="Endo H."/>
            <person name="Kuwata A."/>
            <person name="Ogata H."/>
        </authorList>
    </citation>
    <scope>NUCLEOTIDE SEQUENCE [LARGE SCALE GENOMIC DNA]</scope>
</reference>
<feature type="non-terminal residue" evidence="1">
    <location>
        <position position="257"/>
    </location>
</feature>
<protein>
    <submittedName>
        <fullName evidence="1">Uncharacterized protein</fullName>
    </submittedName>
</protein>
<name>A0A9W7GDH0_9STRA</name>
<accession>A0A9W7GDH0</accession>
<organism evidence="1 2">
    <name type="scientific">Triparma columacea</name>
    <dbReference type="NCBI Taxonomy" id="722753"/>
    <lineage>
        <taxon>Eukaryota</taxon>
        <taxon>Sar</taxon>
        <taxon>Stramenopiles</taxon>
        <taxon>Ochrophyta</taxon>
        <taxon>Bolidophyceae</taxon>
        <taxon>Parmales</taxon>
        <taxon>Triparmaceae</taxon>
        <taxon>Triparma</taxon>
    </lineage>
</organism>